<dbReference type="KEGG" id="rlc:K227x_26140"/>
<dbReference type="InterPro" id="IPR025503">
    <property type="entry name" value="DUF4391"/>
</dbReference>
<evidence type="ECO:0008006" key="3">
    <source>
        <dbReference type="Google" id="ProtNLM"/>
    </source>
</evidence>
<sequence length="226" mass="25470">MLYRFPTAAKFDRVLNKERFYAGARNNRKLKSLFTDQVARIRWSHKLSPATLNIPATPDVPEIEVIQIQCSGSELDPAVLMAIDKAIPNPTIHEVHAGGRVQQTAAFKRSSEADAKAWVISHYVASSWRAADASRSPLPQSLNLANLYASLLRSMIDIPADKGETLRAHFERHGQILALRREVEQITKKMNAEKQLNRKVEWNAQLRGIQQKIQELIQPTSQEADA</sequence>
<accession>A0A517NAQ9</accession>
<dbReference type="RefSeq" id="WP_218933957.1">
    <property type="nucleotide sequence ID" value="NZ_CP036525.1"/>
</dbReference>
<dbReference type="AlphaFoldDB" id="A0A517NAQ9"/>
<dbReference type="Proteomes" id="UP000318538">
    <property type="component" value="Chromosome"/>
</dbReference>
<dbReference type="EMBL" id="CP036525">
    <property type="protein sequence ID" value="QDT04224.1"/>
    <property type="molecule type" value="Genomic_DNA"/>
</dbReference>
<gene>
    <name evidence="1" type="ORF">K227x_26140</name>
</gene>
<reference evidence="1 2" key="1">
    <citation type="submission" date="2019-02" db="EMBL/GenBank/DDBJ databases">
        <title>Deep-cultivation of Planctomycetes and their phenomic and genomic characterization uncovers novel biology.</title>
        <authorList>
            <person name="Wiegand S."/>
            <person name="Jogler M."/>
            <person name="Boedeker C."/>
            <person name="Pinto D."/>
            <person name="Vollmers J."/>
            <person name="Rivas-Marin E."/>
            <person name="Kohn T."/>
            <person name="Peeters S.H."/>
            <person name="Heuer A."/>
            <person name="Rast P."/>
            <person name="Oberbeckmann S."/>
            <person name="Bunk B."/>
            <person name="Jeske O."/>
            <person name="Meyerdierks A."/>
            <person name="Storesund J.E."/>
            <person name="Kallscheuer N."/>
            <person name="Luecker S."/>
            <person name="Lage O.M."/>
            <person name="Pohl T."/>
            <person name="Merkel B.J."/>
            <person name="Hornburger P."/>
            <person name="Mueller R.-W."/>
            <person name="Bruemmer F."/>
            <person name="Labrenz M."/>
            <person name="Spormann A.M."/>
            <person name="Op den Camp H."/>
            <person name="Overmann J."/>
            <person name="Amann R."/>
            <person name="Jetten M.S.M."/>
            <person name="Mascher T."/>
            <person name="Medema M.H."/>
            <person name="Devos D.P."/>
            <person name="Kaster A.-K."/>
            <person name="Ovreas L."/>
            <person name="Rohde M."/>
            <person name="Galperin M.Y."/>
            <person name="Jogler C."/>
        </authorList>
    </citation>
    <scope>NUCLEOTIDE SEQUENCE [LARGE SCALE GENOMIC DNA]</scope>
    <source>
        <strain evidence="1 2">K22_7</strain>
    </source>
</reference>
<name>A0A517NAQ9_9BACT</name>
<keyword evidence="2" id="KW-1185">Reference proteome</keyword>
<dbReference type="Pfam" id="PF14335">
    <property type="entry name" value="DUF4391"/>
    <property type="match status" value="1"/>
</dbReference>
<protein>
    <recommendedName>
        <fullName evidence="3">DUF4391 domain-containing protein</fullName>
    </recommendedName>
</protein>
<evidence type="ECO:0000313" key="2">
    <source>
        <dbReference type="Proteomes" id="UP000318538"/>
    </source>
</evidence>
<proteinExistence type="predicted"/>
<organism evidence="1 2">
    <name type="scientific">Rubripirellula lacrimiformis</name>
    <dbReference type="NCBI Taxonomy" id="1930273"/>
    <lineage>
        <taxon>Bacteria</taxon>
        <taxon>Pseudomonadati</taxon>
        <taxon>Planctomycetota</taxon>
        <taxon>Planctomycetia</taxon>
        <taxon>Pirellulales</taxon>
        <taxon>Pirellulaceae</taxon>
        <taxon>Rubripirellula</taxon>
    </lineage>
</organism>
<evidence type="ECO:0000313" key="1">
    <source>
        <dbReference type="EMBL" id="QDT04224.1"/>
    </source>
</evidence>